<dbReference type="InterPro" id="IPR018389">
    <property type="entry name" value="DctP_fam"/>
</dbReference>
<reference evidence="2" key="1">
    <citation type="submission" date="2018-05" db="EMBL/GenBank/DDBJ databases">
        <authorList>
            <person name="Lanie J.A."/>
            <person name="Ng W.-L."/>
            <person name="Kazmierczak K.M."/>
            <person name="Andrzejewski T.M."/>
            <person name="Davidsen T.M."/>
            <person name="Wayne K.J."/>
            <person name="Tettelin H."/>
            <person name="Glass J.I."/>
            <person name="Rusch D."/>
            <person name="Podicherti R."/>
            <person name="Tsui H.-C.T."/>
            <person name="Winkler M.E."/>
        </authorList>
    </citation>
    <scope>NUCLEOTIDE SEQUENCE</scope>
</reference>
<evidence type="ECO:0000256" key="1">
    <source>
        <dbReference type="ARBA" id="ARBA00022729"/>
    </source>
</evidence>
<dbReference type="EMBL" id="UINC01018673">
    <property type="protein sequence ID" value="SVA78641.1"/>
    <property type="molecule type" value="Genomic_DNA"/>
</dbReference>
<dbReference type="GO" id="GO:0055085">
    <property type="term" value="P:transmembrane transport"/>
    <property type="evidence" value="ECO:0007669"/>
    <property type="project" value="InterPro"/>
</dbReference>
<sequence>MKHFLKSAFIASAFIAASLVATPALADVVKIDAVTLAPKPVYINKPFKMFVDEVNTKFAGEVEINWRGGPEIMPPFKQAEGVRNGAVDMTYTSPSYYQGLVPTSGTMNLSYKTYAEIAATNYHERMTELHAEKDLIFLGEIPATQLNFVIYMAKEVSGLEDLKGKRIRVFPTLLPIVKALGAEPIVMGMGDIFTAMERGAIDGYMQGPLAQAKQFEGLVKTVIFPGVYRAGFPVLINKKTWGKMSTDLQQRLTTFLRWDFAYRVDYLWGQDIADNIELMKAAGFNILELPADEAARYEQMAMDAAWAVTAANAGDEVAAELRGMLDK</sequence>
<name>A0A381YPR8_9ZZZZ</name>
<accession>A0A381YPR8</accession>
<organism evidence="2">
    <name type="scientific">marine metagenome</name>
    <dbReference type="NCBI Taxonomy" id="408172"/>
    <lineage>
        <taxon>unclassified sequences</taxon>
        <taxon>metagenomes</taxon>
        <taxon>ecological metagenomes</taxon>
    </lineage>
</organism>
<dbReference type="Gene3D" id="3.40.190.170">
    <property type="entry name" value="Bacterial extracellular solute-binding protein, family 7"/>
    <property type="match status" value="1"/>
</dbReference>
<keyword evidence="1" id="KW-0732">Signal</keyword>
<dbReference type="InterPro" id="IPR038404">
    <property type="entry name" value="TRAP_DctP_sf"/>
</dbReference>
<dbReference type="PANTHER" id="PTHR33376:SF5">
    <property type="entry name" value="EXTRACYTOPLASMIC SOLUTE RECEPTOR PROTEIN"/>
    <property type="match status" value="1"/>
</dbReference>
<proteinExistence type="predicted"/>
<dbReference type="NCBIfam" id="NF037995">
    <property type="entry name" value="TRAP_S1"/>
    <property type="match status" value="1"/>
</dbReference>
<gene>
    <name evidence="2" type="ORF">METZ01_LOCUS131495</name>
</gene>
<dbReference type="PANTHER" id="PTHR33376">
    <property type="match status" value="1"/>
</dbReference>
<dbReference type="Pfam" id="PF03480">
    <property type="entry name" value="DctP"/>
    <property type="match status" value="1"/>
</dbReference>
<protein>
    <submittedName>
        <fullName evidence="2">Uncharacterized protein</fullName>
    </submittedName>
</protein>
<evidence type="ECO:0000313" key="2">
    <source>
        <dbReference type="EMBL" id="SVA78641.1"/>
    </source>
</evidence>
<dbReference type="AlphaFoldDB" id="A0A381YPR8"/>
<dbReference type="SUPFAM" id="SSF53850">
    <property type="entry name" value="Periplasmic binding protein-like II"/>
    <property type="match status" value="1"/>
</dbReference>